<name>A0A840TNF3_9BACT</name>
<proteinExistence type="predicted"/>
<accession>A0A840TNF3</accession>
<keyword evidence="1" id="KW-0732">Signal</keyword>
<organism evidence="2 3">
    <name type="scientific">Rhabdobacter roseus</name>
    <dbReference type="NCBI Taxonomy" id="1655419"/>
    <lineage>
        <taxon>Bacteria</taxon>
        <taxon>Pseudomonadati</taxon>
        <taxon>Bacteroidota</taxon>
        <taxon>Cytophagia</taxon>
        <taxon>Cytophagales</taxon>
        <taxon>Cytophagaceae</taxon>
        <taxon>Rhabdobacter</taxon>
    </lineage>
</organism>
<feature type="chain" id="PRO_5032371761" description="Lipoprotein" evidence="1">
    <location>
        <begin position="25"/>
        <end position="124"/>
    </location>
</feature>
<dbReference type="Proteomes" id="UP000557307">
    <property type="component" value="Unassembled WGS sequence"/>
</dbReference>
<reference evidence="2 3" key="1">
    <citation type="submission" date="2020-08" db="EMBL/GenBank/DDBJ databases">
        <title>Genomic Encyclopedia of Type Strains, Phase IV (KMG-IV): sequencing the most valuable type-strain genomes for metagenomic binning, comparative biology and taxonomic classification.</title>
        <authorList>
            <person name="Goeker M."/>
        </authorList>
    </citation>
    <scope>NUCLEOTIDE SEQUENCE [LARGE SCALE GENOMIC DNA]</scope>
    <source>
        <strain evidence="2 3">DSM 105074</strain>
    </source>
</reference>
<protein>
    <recommendedName>
        <fullName evidence="4">Lipoprotein</fullName>
    </recommendedName>
</protein>
<feature type="signal peptide" evidence="1">
    <location>
        <begin position="1"/>
        <end position="24"/>
    </location>
</feature>
<sequence>MKKYIGFGLILLSAWACEPAPVLAPEGLTALQGSRCIYDNRTTVRQLDKQVGTVRITATASNWWIDIYVDGDEETPYCPCNLPKELSEGGTRVEFNAELKEILAGEDGRCQPIRLTYVIKVPQS</sequence>
<evidence type="ECO:0000313" key="3">
    <source>
        <dbReference type="Proteomes" id="UP000557307"/>
    </source>
</evidence>
<dbReference type="RefSeq" id="WP_184171384.1">
    <property type="nucleotide sequence ID" value="NZ_JACHGF010000001.1"/>
</dbReference>
<dbReference type="AlphaFoldDB" id="A0A840TNF3"/>
<gene>
    <name evidence="2" type="ORF">HNQ92_000864</name>
</gene>
<dbReference type="EMBL" id="JACHGF010000001">
    <property type="protein sequence ID" value="MBB5282743.1"/>
    <property type="molecule type" value="Genomic_DNA"/>
</dbReference>
<evidence type="ECO:0008006" key="4">
    <source>
        <dbReference type="Google" id="ProtNLM"/>
    </source>
</evidence>
<evidence type="ECO:0000313" key="2">
    <source>
        <dbReference type="EMBL" id="MBB5282743.1"/>
    </source>
</evidence>
<keyword evidence="3" id="KW-1185">Reference proteome</keyword>
<comment type="caution">
    <text evidence="2">The sequence shown here is derived from an EMBL/GenBank/DDBJ whole genome shotgun (WGS) entry which is preliminary data.</text>
</comment>
<evidence type="ECO:0000256" key="1">
    <source>
        <dbReference type="SAM" id="SignalP"/>
    </source>
</evidence>